<organism evidence="1 2">
    <name type="scientific">Dermacentor silvarum</name>
    <name type="common">Tick</name>
    <dbReference type="NCBI Taxonomy" id="543639"/>
    <lineage>
        <taxon>Eukaryota</taxon>
        <taxon>Metazoa</taxon>
        <taxon>Ecdysozoa</taxon>
        <taxon>Arthropoda</taxon>
        <taxon>Chelicerata</taxon>
        <taxon>Arachnida</taxon>
        <taxon>Acari</taxon>
        <taxon>Parasitiformes</taxon>
        <taxon>Ixodida</taxon>
        <taxon>Ixodoidea</taxon>
        <taxon>Ixodidae</taxon>
        <taxon>Rhipicephalinae</taxon>
        <taxon>Dermacentor</taxon>
    </lineage>
</organism>
<gene>
    <name evidence="1" type="ORF">HPB49_005965</name>
</gene>
<protein>
    <submittedName>
        <fullName evidence="1">Uncharacterized protein</fullName>
    </submittedName>
</protein>
<evidence type="ECO:0000313" key="1">
    <source>
        <dbReference type="EMBL" id="KAH7973868.1"/>
    </source>
</evidence>
<comment type="caution">
    <text evidence="1">The sequence shown here is derived from an EMBL/GenBank/DDBJ whole genome shotgun (WGS) entry which is preliminary data.</text>
</comment>
<evidence type="ECO:0000313" key="2">
    <source>
        <dbReference type="Proteomes" id="UP000821865"/>
    </source>
</evidence>
<sequence>MNESRLADKWRPDHLGRLRSGCLRSGAHSERLAWVASAHRTPTPRLPRPITSLESARSATEKDVGADATAIYDTTTFALLQKPSRRFVSAENVFFARWWRKKPAEIKDSVRKLVLSGRLQFVGGGWTQNDEAVTHYTATIDQMTLGLRFLNSTFGPQCGVPSVAWQADPFGHSVTQAALFARHRSEKLELETAAVLDAGGGDGRILAWVPENTYTTPQAICFGWNDCLHPETEVYTNDTVAVMSGCDLCFSDANDRFLKQDDVLAMANRISAAQRKRRRVHVMHSTPACYVEASKQLSLYGEKMLQLESLNWFTVLVYNPASVPLSSHVRLPIGGTDEPTTSVVGPDGEKIESQVVQLAPHRHAIPEVLGNATSSLVFQVKVEPLGASLYHVKREPPAVQVPEDFLQVDEPANFIENERFRVVVNPETGLVSSVVLLGRQLTVQLRQTFGAYLFAVKAPGNMSPPGHYVFSAYREAEDMGDQVTYRIVKGPVVQEIHQIFNGFVSQIIAIHKDSPYIEFTWTVGPLTELVTFHKDKLPIPANYYPVTSWIYIEDKARDLQMLVVPDRPQGGTSLRKGHLELMVHRRHATNDELGNPEFLLETGNDDQALVAKGTHRLFLGSRAEVTSIMRLQALQLVYRPLLVFAPAGWRPRKKKFSALRQPLPSTVHVLTLEMLPAHEVLLRLEHLATNDTTVKISITRLLAGCRLENVRPTTLGANRFLPGPKRHRWRTQEEARGWKSRFSVDDVLMAAPEMTTESSTGDKHVNLRPGQIATFLAKLVAE</sequence>
<name>A0ACB8DND7_DERSI</name>
<dbReference type="EMBL" id="CM023479">
    <property type="protein sequence ID" value="KAH7973868.1"/>
    <property type="molecule type" value="Genomic_DNA"/>
</dbReference>
<reference evidence="1" key="1">
    <citation type="submission" date="2020-05" db="EMBL/GenBank/DDBJ databases">
        <title>Large-scale comparative analyses of tick genomes elucidate their genetic diversity and vector capacities.</title>
        <authorList>
            <person name="Jia N."/>
            <person name="Wang J."/>
            <person name="Shi W."/>
            <person name="Du L."/>
            <person name="Sun Y."/>
            <person name="Zhan W."/>
            <person name="Jiang J."/>
            <person name="Wang Q."/>
            <person name="Zhang B."/>
            <person name="Ji P."/>
            <person name="Sakyi L.B."/>
            <person name="Cui X."/>
            <person name="Yuan T."/>
            <person name="Jiang B."/>
            <person name="Yang W."/>
            <person name="Lam T.T.-Y."/>
            <person name="Chang Q."/>
            <person name="Ding S."/>
            <person name="Wang X."/>
            <person name="Zhu J."/>
            <person name="Ruan X."/>
            <person name="Zhao L."/>
            <person name="Wei J."/>
            <person name="Que T."/>
            <person name="Du C."/>
            <person name="Cheng J."/>
            <person name="Dai P."/>
            <person name="Han X."/>
            <person name="Huang E."/>
            <person name="Gao Y."/>
            <person name="Liu J."/>
            <person name="Shao H."/>
            <person name="Ye R."/>
            <person name="Li L."/>
            <person name="Wei W."/>
            <person name="Wang X."/>
            <person name="Wang C."/>
            <person name="Yang T."/>
            <person name="Huo Q."/>
            <person name="Li W."/>
            <person name="Guo W."/>
            <person name="Chen H."/>
            <person name="Zhou L."/>
            <person name="Ni X."/>
            <person name="Tian J."/>
            <person name="Zhou Y."/>
            <person name="Sheng Y."/>
            <person name="Liu T."/>
            <person name="Pan Y."/>
            <person name="Xia L."/>
            <person name="Li J."/>
            <person name="Zhao F."/>
            <person name="Cao W."/>
        </authorList>
    </citation>
    <scope>NUCLEOTIDE SEQUENCE</scope>
    <source>
        <strain evidence="1">Dsil-2018</strain>
    </source>
</reference>
<proteinExistence type="predicted"/>
<accession>A0ACB8DND7</accession>
<keyword evidence="2" id="KW-1185">Reference proteome</keyword>
<dbReference type="Proteomes" id="UP000821865">
    <property type="component" value="Chromosome 10"/>
</dbReference>